<dbReference type="PANTHER" id="PTHR10159:SF519">
    <property type="entry name" value="DUAL SPECIFICITY PROTEIN PHOSPHATASE MPK3"/>
    <property type="match status" value="1"/>
</dbReference>
<dbReference type="PANTHER" id="PTHR10159">
    <property type="entry name" value="DUAL SPECIFICITY PROTEIN PHOSPHATASE"/>
    <property type="match status" value="1"/>
</dbReference>
<dbReference type="Gene3D" id="3.90.190.10">
    <property type="entry name" value="Protein tyrosine phosphatase superfamily"/>
    <property type="match status" value="2"/>
</dbReference>
<name>A0A817RUX3_9BILA</name>
<evidence type="ECO:0000313" key="6">
    <source>
        <dbReference type="EMBL" id="CAF3271023.1"/>
    </source>
</evidence>
<dbReference type="InterPro" id="IPR016130">
    <property type="entry name" value="Tyr_Pase_AS"/>
</dbReference>
<dbReference type="PROSITE" id="PS50056">
    <property type="entry name" value="TYR_PHOSPHATASE_2"/>
    <property type="match status" value="1"/>
</dbReference>
<dbReference type="GO" id="GO:0004725">
    <property type="term" value="F:protein tyrosine phosphatase activity"/>
    <property type="evidence" value="ECO:0007669"/>
    <property type="project" value="UniProtKB-EC"/>
</dbReference>
<dbReference type="AlphaFoldDB" id="A0A817RUX3"/>
<reference evidence="6" key="1">
    <citation type="submission" date="2021-02" db="EMBL/GenBank/DDBJ databases">
        <authorList>
            <person name="Nowell W R."/>
        </authorList>
    </citation>
    <scope>NUCLEOTIDE SEQUENCE</scope>
</reference>
<dbReference type="Proteomes" id="UP000663833">
    <property type="component" value="Unassembled WGS sequence"/>
</dbReference>
<dbReference type="PROSITE" id="PS00383">
    <property type="entry name" value="TYR_PHOSPHATASE_1"/>
    <property type="match status" value="1"/>
</dbReference>
<evidence type="ECO:0000256" key="4">
    <source>
        <dbReference type="ARBA" id="ARBA00022912"/>
    </source>
</evidence>
<dbReference type="Pfam" id="PF00782">
    <property type="entry name" value="DSPc"/>
    <property type="match status" value="1"/>
</dbReference>
<gene>
    <name evidence="7" type="ORF">GRG538_LOCUS23557</name>
    <name evidence="6" type="ORF">LUA448_LOCUS5960</name>
</gene>
<dbReference type="GO" id="GO:0043409">
    <property type="term" value="P:negative regulation of MAPK cascade"/>
    <property type="evidence" value="ECO:0007669"/>
    <property type="project" value="TreeGrafter"/>
</dbReference>
<dbReference type="SMART" id="SM00195">
    <property type="entry name" value="DSPc"/>
    <property type="match status" value="1"/>
</dbReference>
<dbReference type="InterPro" id="IPR020422">
    <property type="entry name" value="TYR_PHOSPHATASE_DUAL_dom"/>
</dbReference>
<evidence type="ECO:0000256" key="3">
    <source>
        <dbReference type="ARBA" id="ARBA00022801"/>
    </source>
</evidence>
<dbReference type="Proteomes" id="UP000663872">
    <property type="component" value="Unassembled WGS sequence"/>
</dbReference>
<dbReference type="InterPro" id="IPR000340">
    <property type="entry name" value="Dual-sp_phosphatase_cat-dom"/>
</dbReference>
<dbReference type="EC" id="3.1.3.48" evidence="2"/>
<dbReference type="CDD" id="cd14498">
    <property type="entry name" value="DSP"/>
    <property type="match status" value="1"/>
</dbReference>
<dbReference type="InterPro" id="IPR000387">
    <property type="entry name" value="Tyr_Pase_dom"/>
</dbReference>
<comment type="caution">
    <text evidence="6">The sequence shown here is derived from an EMBL/GenBank/DDBJ whole genome shotgun (WGS) entry which is preliminary data.</text>
</comment>
<keyword evidence="3" id="KW-0378">Hydrolase</keyword>
<feature type="domain" description="Tyrosine specific protein phosphatases" evidence="5">
    <location>
        <begin position="39"/>
        <end position="97"/>
    </location>
</feature>
<dbReference type="SUPFAM" id="SSF52799">
    <property type="entry name" value="(Phosphotyrosine protein) phosphatases II"/>
    <property type="match status" value="1"/>
</dbReference>
<sequence length="121" mass="13887">MINDDFLYHGNISNARNIEVLHELDIQHILNVSQFSSSKDILGCFNELSINVNDTPETDIIHCQAGFSRSSAIVLAYLLKYQQKTLLAAYGYLTERRRLAEPNGCFLLQLIRYEKELHNLT</sequence>
<evidence type="ECO:0000256" key="1">
    <source>
        <dbReference type="ARBA" id="ARBA00008601"/>
    </source>
</evidence>
<comment type="similarity">
    <text evidence="1">Belongs to the protein-tyrosine phosphatase family. Non-receptor class dual specificity subfamily.</text>
</comment>
<organism evidence="6">
    <name type="scientific">Rotaria socialis</name>
    <dbReference type="NCBI Taxonomy" id="392032"/>
    <lineage>
        <taxon>Eukaryota</taxon>
        <taxon>Metazoa</taxon>
        <taxon>Spiralia</taxon>
        <taxon>Gnathifera</taxon>
        <taxon>Rotifera</taxon>
        <taxon>Eurotatoria</taxon>
        <taxon>Bdelloidea</taxon>
        <taxon>Philodinida</taxon>
        <taxon>Philodinidae</taxon>
        <taxon>Rotaria</taxon>
    </lineage>
</organism>
<dbReference type="InterPro" id="IPR029021">
    <property type="entry name" value="Prot-tyrosine_phosphatase-like"/>
</dbReference>
<accession>A0A817RUX3</accession>
<dbReference type="EMBL" id="CAJNYT010003928">
    <property type="protein sequence ID" value="CAF3618689.1"/>
    <property type="molecule type" value="Genomic_DNA"/>
</dbReference>
<protein>
    <recommendedName>
        <fullName evidence="2">protein-tyrosine-phosphatase</fullName>
        <ecNumber evidence="2">3.1.3.48</ecNumber>
    </recommendedName>
</protein>
<proteinExistence type="inferred from homology"/>
<evidence type="ECO:0000313" key="7">
    <source>
        <dbReference type="EMBL" id="CAF3618689.1"/>
    </source>
</evidence>
<keyword evidence="4" id="KW-0904">Protein phosphatase</keyword>
<evidence type="ECO:0000256" key="2">
    <source>
        <dbReference type="ARBA" id="ARBA00013064"/>
    </source>
</evidence>
<dbReference type="EMBL" id="CAJNYD010000548">
    <property type="protein sequence ID" value="CAF3271023.1"/>
    <property type="molecule type" value="Genomic_DNA"/>
</dbReference>
<evidence type="ECO:0000259" key="5">
    <source>
        <dbReference type="PROSITE" id="PS50056"/>
    </source>
</evidence>
<dbReference type="GO" id="GO:0005737">
    <property type="term" value="C:cytoplasm"/>
    <property type="evidence" value="ECO:0007669"/>
    <property type="project" value="TreeGrafter"/>
</dbReference>